<keyword evidence="9" id="KW-1015">Disulfide bond</keyword>
<evidence type="ECO:0000256" key="8">
    <source>
        <dbReference type="ARBA" id="ARBA00023136"/>
    </source>
</evidence>
<dbReference type="GO" id="GO:0005886">
    <property type="term" value="C:plasma membrane"/>
    <property type="evidence" value="ECO:0007669"/>
    <property type="project" value="UniProtKB-SubCell"/>
</dbReference>
<dbReference type="PRINTS" id="PR00019">
    <property type="entry name" value="LEURICHRPT"/>
</dbReference>
<accession>A0AAV4NYD5</accession>
<evidence type="ECO:0000256" key="6">
    <source>
        <dbReference type="ARBA" id="ARBA00022989"/>
    </source>
</evidence>
<dbReference type="PROSITE" id="PS51450">
    <property type="entry name" value="LRR"/>
    <property type="match status" value="1"/>
</dbReference>
<organism evidence="11 12">
    <name type="scientific">Caerostris extrusa</name>
    <name type="common">Bark spider</name>
    <name type="synonym">Caerostris bankana</name>
    <dbReference type="NCBI Taxonomy" id="172846"/>
    <lineage>
        <taxon>Eukaryota</taxon>
        <taxon>Metazoa</taxon>
        <taxon>Ecdysozoa</taxon>
        <taxon>Arthropoda</taxon>
        <taxon>Chelicerata</taxon>
        <taxon>Arachnida</taxon>
        <taxon>Araneae</taxon>
        <taxon>Araneomorphae</taxon>
        <taxon>Entelegynae</taxon>
        <taxon>Araneoidea</taxon>
        <taxon>Araneidae</taxon>
        <taxon>Caerostris</taxon>
    </lineage>
</organism>
<keyword evidence="12" id="KW-1185">Reference proteome</keyword>
<evidence type="ECO:0000256" key="3">
    <source>
        <dbReference type="ARBA" id="ARBA00022475"/>
    </source>
</evidence>
<dbReference type="InterPro" id="IPR051432">
    <property type="entry name" value="KCNMA1_auxiliary"/>
</dbReference>
<evidence type="ECO:0000313" key="12">
    <source>
        <dbReference type="Proteomes" id="UP001054945"/>
    </source>
</evidence>
<dbReference type="PANTHER" id="PTHR46473">
    <property type="entry name" value="GH08155P"/>
    <property type="match status" value="1"/>
</dbReference>
<dbReference type="Proteomes" id="UP001054945">
    <property type="component" value="Unassembled WGS sequence"/>
</dbReference>
<evidence type="ECO:0000256" key="7">
    <source>
        <dbReference type="ARBA" id="ARBA00023065"/>
    </source>
</evidence>
<dbReference type="GO" id="GO:0034220">
    <property type="term" value="P:monoatomic ion transmembrane transport"/>
    <property type="evidence" value="ECO:0007669"/>
    <property type="project" value="UniProtKB-KW"/>
</dbReference>
<comment type="subcellular location">
    <subcellularLocation>
        <location evidence="1">Cell membrane</location>
        <topology evidence="1">Single-pass membrane protein</topology>
    </subcellularLocation>
</comment>
<evidence type="ECO:0000256" key="4">
    <source>
        <dbReference type="ARBA" id="ARBA00022692"/>
    </source>
</evidence>
<evidence type="ECO:0000313" key="11">
    <source>
        <dbReference type="EMBL" id="GIX89773.1"/>
    </source>
</evidence>
<keyword evidence="4" id="KW-0812">Transmembrane</keyword>
<dbReference type="Gene3D" id="3.80.10.10">
    <property type="entry name" value="Ribonuclease Inhibitor"/>
    <property type="match status" value="1"/>
</dbReference>
<dbReference type="InterPro" id="IPR032675">
    <property type="entry name" value="LRR_dom_sf"/>
</dbReference>
<evidence type="ECO:0000256" key="10">
    <source>
        <dbReference type="ARBA" id="ARBA00023303"/>
    </source>
</evidence>
<name>A0AAV4NYD5_CAEEX</name>
<keyword evidence="7" id="KW-0406">Ion transport</keyword>
<keyword evidence="8" id="KW-0472">Membrane</keyword>
<sequence length="178" mass="19522">MSPVSQINTRASGFLISQSCKDPRMRALLLLLMCALARPSVPECVFLRDEQTIRCKNSTLPDIADSLHVLIAVAGNRPLVLDVEDCRGRAPLLLQPLPLERGVEEIRVRNCGLEEVAEGAFEKVAGTLKRLDLSKNLLDSVPEALAPLRTLRHLNLSHNRIARVQPDGPLSRIPGIGI</sequence>
<comment type="caution">
    <text evidence="11">The sequence shown here is derived from an EMBL/GenBank/DDBJ whole genome shotgun (WGS) entry which is preliminary data.</text>
</comment>
<dbReference type="PANTHER" id="PTHR46473:SF23">
    <property type="entry name" value="GH08155P"/>
    <property type="match status" value="1"/>
</dbReference>
<dbReference type="SUPFAM" id="SSF52058">
    <property type="entry name" value="L domain-like"/>
    <property type="match status" value="1"/>
</dbReference>
<dbReference type="EMBL" id="BPLR01021450">
    <property type="protein sequence ID" value="GIX89773.1"/>
    <property type="molecule type" value="Genomic_DNA"/>
</dbReference>
<protein>
    <submittedName>
        <fullName evidence="11">Uncharacterized protein</fullName>
    </submittedName>
</protein>
<keyword evidence="3" id="KW-1003">Cell membrane</keyword>
<dbReference type="InterPro" id="IPR001611">
    <property type="entry name" value="Leu-rich_rpt"/>
</dbReference>
<dbReference type="AlphaFoldDB" id="A0AAV4NYD5"/>
<evidence type="ECO:0000256" key="9">
    <source>
        <dbReference type="ARBA" id="ARBA00023157"/>
    </source>
</evidence>
<gene>
    <name evidence="11" type="ORF">CEXT_172081</name>
</gene>
<proteinExistence type="predicted"/>
<evidence type="ECO:0000256" key="1">
    <source>
        <dbReference type="ARBA" id="ARBA00004162"/>
    </source>
</evidence>
<keyword evidence="2" id="KW-0813">Transport</keyword>
<dbReference type="Pfam" id="PF13855">
    <property type="entry name" value="LRR_8"/>
    <property type="match status" value="1"/>
</dbReference>
<evidence type="ECO:0000256" key="2">
    <source>
        <dbReference type="ARBA" id="ARBA00022448"/>
    </source>
</evidence>
<keyword evidence="5" id="KW-0732">Signal</keyword>
<evidence type="ECO:0000256" key="5">
    <source>
        <dbReference type="ARBA" id="ARBA00022729"/>
    </source>
</evidence>
<keyword evidence="6" id="KW-1133">Transmembrane helix</keyword>
<keyword evidence="10" id="KW-0407">Ion channel</keyword>
<reference evidence="11 12" key="1">
    <citation type="submission" date="2021-06" db="EMBL/GenBank/DDBJ databases">
        <title>Caerostris extrusa draft genome.</title>
        <authorList>
            <person name="Kono N."/>
            <person name="Arakawa K."/>
        </authorList>
    </citation>
    <scope>NUCLEOTIDE SEQUENCE [LARGE SCALE GENOMIC DNA]</scope>
</reference>